<organism evidence="1 2">
    <name type="scientific">Populus alba x Populus x berolinensis</name>
    <dbReference type="NCBI Taxonomy" id="444605"/>
    <lineage>
        <taxon>Eukaryota</taxon>
        <taxon>Viridiplantae</taxon>
        <taxon>Streptophyta</taxon>
        <taxon>Embryophyta</taxon>
        <taxon>Tracheophyta</taxon>
        <taxon>Spermatophyta</taxon>
        <taxon>Magnoliopsida</taxon>
        <taxon>eudicotyledons</taxon>
        <taxon>Gunneridae</taxon>
        <taxon>Pentapetalae</taxon>
        <taxon>rosids</taxon>
        <taxon>fabids</taxon>
        <taxon>Malpighiales</taxon>
        <taxon>Salicaceae</taxon>
        <taxon>Saliceae</taxon>
        <taxon>Populus</taxon>
    </lineage>
</organism>
<gene>
    <name evidence="1" type="ORF">NC653_022584</name>
</gene>
<dbReference type="EMBL" id="JAQIZT010000009">
    <property type="protein sequence ID" value="KAJ6984366.1"/>
    <property type="molecule type" value="Genomic_DNA"/>
</dbReference>
<accession>A0AAD6Q9V8</accession>
<keyword evidence="2" id="KW-1185">Reference proteome</keyword>
<evidence type="ECO:0000313" key="2">
    <source>
        <dbReference type="Proteomes" id="UP001164929"/>
    </source>
</evidence>
<comment type="caution">
    <text evidence="1">The sequence shown here is derived from an EMBL/GenBank/DDBJ whole genome shotgun (WGS) entry which is preliminary data.</text>
</comment>
<name>A0AAD6Q9V8_9ROSI</name>
<protein>
    <submittedName>
        <fullName evidence="1">Uncharacterized protein</fullName>
    </submittedName>
</protein>
<sequence>MSSTIQLLACTEGTPLASSRLAPQQLYTQQLKSQKGLVLLWFESVTDAHKASKAKNGRFIR</sequence>
<dbReference type="AlphaFoldDB" id="A0AAD6Q9V8"/>
<reference evidence="1" key="1">
    <citation type="journal article" date="2023" name="Mol. Ecol. Resour.">
        <title>Chromosome-level genome assembly of a triploid poplar Populus alba 'Berolinensis'.</title>
        <authorList>
            <person name="Chen S."/>
            <person name="Yu Y."/>
            <person name="Wang X."/>
            <person name="Wang S."/>
            <person name="Zhang T."/>
            <person name="Zhou Y."/>
            <person name="He R."/>
            <person name="Meng N."/>
            <person name="Wang Y."/>
            <person name="Liu W."/>
            <person name="Liu Z."/>
            <person name="Liu J."/>
            <person name="Guo Q."/>
            <person name="Huang H."/>
            <person name="Sederoff R.R."/>
            <person name="Wang G."/>
            <person name="Qu G."/>
            <person name="Chen S."/>
        </authorList>
    </citation>
    <scope>NUCLEOTIDE SEQUENCE</scope>
    <source>
        <strain evidence="1">SC-2020</strain>
    </source>
</reference>
<proteinExistence type="predicted"/>
<dbReference type="Proteomes" id="UP001164929">
    <property type="component" value="Chromosome 9"/>
</dbReference>
<evidence type="ECO:0000313" key="1">
    <source>
        <dbReference type="EMBL" id="KAJ6984366.1"/>
    </source>
</evidence>